<keyword evidence="1" id="KW-0812">Transmembrane</keyword>
<evidence type="ECO:0000259" key="2">
    <source>
        <dbReference type="Pfam" id="PF04773"/>
    </source>
</evidence>
<protein>
    <submittedName>
        <fullName evidence="4">FecR family protein</fullName>
    </submittedName>
</protein>
<dbReference type="InterPro" id="IPR006860">
    <property type="entry name" value="FecR"/>
</dbReference>
<feature type="domain" description="FecR protein" evidence="2">
    <location>
        <begin position="117"/>
        <end position="207"/>
    </location>
</feature>
<proteinExistence type="predicted"/>
<organism evidence="4 5">
    <name type="scientific">Rhodonellum ikkaensis</name>
    <dbReference type="NCBI Taxonomy" id="336829"/>
    <lineage>
        <taxon>Bacteria</taxon>
        <taxon>Pseudomonadati</taxon>
        <taxon>Bacteroidota</taxon>
        <taxon>Cytophagia</taxon>
        <taxon>Cytophagales</taxon>
        <taxon>Cytophagaceae</taxon>
        <taxon>Rhodonellum</taxon>
    </lineage>
</organism>
<dbReference type="PANTHER" id="PTHR30273">
    <property type="entry name" value="PERIPLASMIC SIGNAL SENSOR AND SIGMA FACTOR ACTIVATOR FECR-RELATED"/>
    <property type="match status" value="1"/>
</dbReference>
<evidence type="ECO:0000313" key="5">
    <source>
        <dbReference type="Proteomes" id="UP000199663"/>
    </source>
</evidence>
<accession>A0A1H3REV8</accession>
<evidence type="ECO:0000259" key="3">
    <source>
        <dbReference type="Pfam" id="PF16344"/>
    </source>
</evidence>
<keyword evidence="1" id="KW-1133">Transmembrane helix</keyword>
<sequence>MRKEKSIAQHIQKVLRGQASPQEFNAVNDWYDHQEEDELLIQDFKGRTKSLIRKELFNKIQRGRISNAPNAGNRNIKRIFGIAASVVMVIGLGFVLSELTQKPKVDFSDKIAFQKVENGVGMVKKIRLPDGSRIQLFHNTTIEFDRNFSNNRFVKLEGEAFFEVVANPNLPFRVQTDGLTTEVLGTSFTIKTAGLEETKVSVKTGKVSVSNAQTKFELHKDQQLIYSIGAGRVQQITNRDLVFGWAEDKIVFENSDLFKLVKVLDAWYGIQIEHNLSPNNTCRISGTYLNMSLENLLQAIQYSLPMTYQIDAKKVNIQFKNCN</sequence>
<feature type="transmembrane region" description="Helical" evidence="1">
    <location>
        <begin position="79"/>
        <end position="96"/>
    </location>
</feature>
<dbReference type="Pfam" id="PF04773">
    <property type="entry name" value="FecR"/>
    <property type="match status" value="1"/>
</dbReference>
<gene>
    <name evidence="4" type="ORF">SAMN05444412_10879</name>
</gene>
<dbReference type="InterPro" id="IPR032508">
    <property type="entry name" value="FecR_C"/>
</dbReference>
<feature type="domain" description="Protein FecR C-terminal" evidence="3">
    <location>
        <begin position="249"/>
        <end position="317"/>
    </location>
</feature>
<dbReference type="PANTHER" id="PTHR30273:SF2">
    <property type="entry name" value="PROTEIN FECR"/>
    <property type="match status" value="1"/>
</dbReference>
<dbReference type="PIRSF" id="PIRSF018266">
    <property type="entry name" value="FecR"/>
    <property type="match status" value="1"/>
</dbReference>
<dbReference type="Gene3D" id="2.60.120.1440">
    <property type="match status" value="1"/>
</dbReference>
<keyword evidence="1" id="KW-0472">Membrane</keyword>
<evidence type="ECO:0000256" key="1">
    <source>
        <dbReference type="SAM" id="Phobius"/>
    </source>
</evidence>
<name>A0A1H3REV8_9BACT</name>
<comment type="caution">
    <text evidence="4">The sequence shown here is derived from an EMBL/GenBank/DDBJ whole genome shotgun (WGS) entry which is preliminary data.</text>
</comment>
<evidence type="ECO:0000313" key="4">
    <source>
        <dbReference type="EMBL" id="SDZ24217.1"/>
    </source>
</evidence>
<dbReference type="InterPro" id="IPR012373">
    <property type="entry name" value="Ferrdict_sens_TM"/>
</dbReference>
<keyword evidence="5" id="KW-1185">Reference proteome</keyword>
<dbReference type="EMBL" id="FNQC01000008">
    <property type="protein sequence ID" value="SDZ24217.1"/>
    <property type="molecule type" value="Genomic_DNA"/>
</dbReference>
<reference evidence="4 5" key="1">
    <citation type="submission" date="2016-10" db="EMBL/GenBank/DDBJ databases">
        <authorList>
            <person name="Varghese N."/>
            <person name="Submissions S."/>
        </authorList>
    </citation>
    <scope>NUCLEOTIDE SEQUENCE [LARGE SCALE GENOMIC DNA]</scope>
    <source>
        <strain evidence="4 5">DSM 17997</strain>
    </source>
</reference>
<dbReference type="Gene3D" id="3.55.50.30">
    <property type="match status" value="1"/>
</dbReference>
<dbReference type="Pfam" id="PF16344">
    <property type="entry name" value="FecR_C"/>
    <property type="match status" value="1"/>
</dbReference>
<dbReference type="RefSeq" id="WP_019598211.1">
    <property type="nucleotide sequence ID" value="NZ_FNQC01000008.1"/>
</dbReference>
<dbReference type="Proteomes" id="UP000199663">
    <property type="component" value="Unassembled WGS sequence"/>
</dbReference>